<feature type="region of interest" description="Disordered" evidence="1">
    <location>
        <begin position="204"/>
        <end position="228"/>
    </location>
</feature>
<organism evidence="2 3">
    <name type="scientific">Mycena maculata</name>
    <dbReference type="NCBI Taxonomy" id="230809"/>
    <lineage>
        <taxon>Eukaryota</taxon>
        <taxon>Fungi</taxon>
        <taxon>Dikarya</taxon>
        <taxon>Basidiomycota</taxon>
        <taxon>Agaricomycotina</taxon>
        <taxon>Agaricomycetes</taxon>
        <taxon>Agaricomycetidae</taxon>
        <taxon>Agaricales</taxon>
        <taxon>Marasmiineae</taxon>
        <taxon>Mycenaceae</taxon>
        <taxon>Mycena</taxon>
    </lineage>
</organism>
<dbReference type="AlphaFoldDB" id="A0AAD7IIX8"/>
<protein>
    <submittedName>
        <fullName evidence="2">Uncharacterized protein</fullName>
    </submittedName>
</protein>
<sequence length="300" mass="33256">MPAYPSAATRKSLSPSQPSSDETGHPSRAQLRLDLRKGHSTGHPRFLDLETPVPQDETLIRKRALILAEKLADGLDLQTLVDISIIYARTHPTHTRAILAAGLGSAPPEVQHTTPNHPTRTVAFLFPTRDNPTSGRESGTKLTYHHKIFTRRHGIFQFAVEADRSFLDCPPRRSPLLAGPRFSTARWQTINTPLIYPTCSPLLSDTQKRRSSRDWKSSGIAPDVDNLAPDPELDVNVTQVVDILPDHALEYIRALLSDRFYTTPEQIVASLLEGTAPSLEGLQRSPASPDEIASYTRRNV</sequence>
<feature type="compositionally biased region" description="Polar residues" evidence="1">
    <location>
        <begin position="9"/>
        <end position="21"/>
    </location>
</feature>
<evidence type="ECO:0000313" key="2">
    <source>
        <dbReference type="EMBL" id="KAJ7742669.1"/>
    </source>
</evidence>
<accession>A0AAD7IIX8</accession>
<proteinExistence type="predicted"/>
<feature type="region of interest" description="Disordered" evidence="1">
    <location>
        <begin position="1"/>
        <end position="27"/>
    </location>
</feature>
<feature type="compositionally biased region" description="Basic and acidic residues" evidence="1">
    <location>
        <begin position="206"/>
        <end position="216"/>
    </location>
</feature>
<dbReference type="InterPro" id="IPR009060">
    <property type="entry name" value="UBA-like_sf"/>
</dbReference>
<dbReference type="Gene3D" id="1.10.8.10">
    <property type="entry name" value="DNA helicase RuvA subunit, C-terminal domain"/>
    <property type="match status" value="1"/>
</dbReference>
<keyword evidence="3" id="KW-1185">Reference proteome</keyword>
<comment type="caution">
    <text evidence="2">The sequence shown here is derived from an EMBL/GenBank/DDBJ whole genome shotgun (WGS) entry which is preliminary data.</text>
</comment>
<evidence type="ECO:0000313" key="3">
    <source>
        <dbReference type="Proteomes" id="UP001215280"/>
    </source>
</evidence>
<dbReference type="SUPFAM" id="SSF46934">
    <property type="entry name" value="UBA-like"/>
    <property type="match status" value="1"/>
</dbReference>
<gene>
    <name evidence="2" type="ORF">DFH07DRAFT_964380</name>
</gene>
<reference evidence="2" key="1">
    <citation type="submission" date="2023-03" db="EMBL/GenBank/DDBJ databases">
        <title>Massive genome expansion in bonnet fungi (Mycena s.s.) driven by repeated elements and novel gene families across ecological guilds.</title>
        <authorList>
            <consortium name="Lawrence Berkeley National Laboratory"/>
            <person name="Harder C.B."/>
            <person name="Miyauchi S."/>
            <person name="Viragh M."/>
            <person name="Kuo A."/>
            <person name="Thoen E."/>
            <person name="Andreopoulos B."/>
            <person name="Lu D."/>
            <person name="Skrede I."/>
            <person name="Drula E."/>
            <person name="Henrissat B."/>
            <person name="Morin E."/>
            <person name="Kohler A."/>
            <person name="Barry K."/>
            <person name="LaButti K."/>
            <person name="Morin E."/>
            <person name="Salamov A."/>
            <person name="Lipzen A."/>
            <person name="Mereny Z."/>
            <person name="Hegedus B."/>
            <person name="Baldrian P."/>
            <person name="Stursova M."/>
            <person name="Weitz H."/>
            <person name="Taylor A."/>
            <person name="Grigoriev I.V."/>
            <person name="Nagy L.G."/>
            <person name="Martin F."/>
            <person name="Kauserud H."/>
        </authorList>
    </citation>
    <scope>NUCLEOTIDE SEQUENCE</scope>
    <source>
        <strain evidence="2">CBHHK188m</strain>
    </source>
</reference>
<dbReference type="EMBL" id="JARJLG010000116">
    <property type="protein sequence ID" value="KAJ7742669.1"/>
    <property type="molecule type" value="Genomic_DNA"/>
</dbReference>
<feature type="region of interest" description="Disordered" evidence="1">
    <location>
        <begin position="280"/>
        <end position="300"/>
    </location>
</feature>
<evidence type="ECO:0000256" key="1">
    <source>
        <dbReference type="SAM" id="MobiDB-lite"/>
    </source>
</evidence>
<name>A0AAD7IIX8_9AGAR</name>
<dbReference type="Proteomes" id="UP001215280">
    <property type="component" value="Unassembled WGS sequence"/>
</dbReference>